<dbReference type="InterPro" id="IPR001789">
    <property type="entry name" value="Sig_transdc_resp-reg_receiver"/>
</dbReference>
<dbReference type="Gene3D" id="3.40.50.2300">
    <property type="match status" value="1"/>
</dbReference>
<dbReference type="SUPFAM" id="SSF52172">
    <property type="entry name" value="CheY-like"/>
    <property type="match status" value="1"/>
</dbReference>
<name>A0AAU7ZRT0_9BACT</name>
<dbReference type="CDD" id="cd19920">
    <property type="entry name" value="REC_PA4781-like"/>
    <property type="match status" value="1"/>
</dbReference>
<dbReference type="PANTHER" id="PTHR43156">
    <property type="entry name" value="STAGE II SPORULATION PROTEIN E-RELATED"/>
    <property type="match status" value="1"/>
</dbReference>
<accession>A0AAU7ZRT0</accession>
<reference evidence="4" key="1">
    <citation type="submission" date="2023-08" db="EMBL/GenBank/DDBJ databases">
        <authorList>
            <person name="Messyasz A."/>
            <person name="Mannisto M.K."/>
            <person name="Kerkhof L.J."/>
            <person name="Haggblom M."/>
        </authorList>
    </citation>
    <scope>NUCLEOTIDE SEQUENCE</scope>
    <source>
        <strain evidence="4">X5P6</strain>
    </source>
</reference>
<dbReference type="PANTHER" id="PTHR43156:SF2">
    <property type="entry name" value="STAGE II SPORULATION PROTEIN E"/>
    <property type="match status" value="1"/>
</dbReference>
<dbReference type="GO" id="GO:0016791">
    <property type="term" value="F:phosphatase activity"/>
    <property type="evidence" value="ECO:0007669"/>
    <property type="project" value="TreeGrafter"/>
</dbReference>
<dbReference type="Pfam" id="PF07228">
    <property type="entry name" value="SpoIIE"/>
    <property type="match status" value="1"/>
</dbReference>
<protein>
    <submittedName>
        <fullName evidence="4">SpoIIE family protein phosphatase</fullName>
    </submittedName>
</protein>
<dbReference type="GO" id="GO:0000160">
    <property type="term" value="P:phosphorelay signal transduction system"/>
    <property type="evidence" value="ECO:0007669"/>
    <property type="project" value="InterPro"/>
</dbReference>
<feature type="modified residue" description="4-aspartylphosphate" evidence="2">
    <location>
        <position position="49"/>
    </location>
</feature>
<evidence type="ECO:0000256" key="2">
    <source>
        <dbReference type="PROSITE-ProRule" id="PRU00169"/>
    </source>
</evidence>
<keyword evidence="2" id="KW-0597">Phosphoprotein</keyword>
<dbReference type="SMART" id="SM00331">
    <property type="entry name" value="PP2C_SIG"/>
    <property type="match status" value="1"/>
</dbReference>
<sequence>MLVVDDAPANIQIVNSILKDLYKIRIATNGSKALELVKVMPLPDLILLDVVMPEMDGYEVCTRLKLDPETRDIPVIFLTGQTEVEDETKGFEVGAVDYIHKPFSPAVVKARVQTHLALRGIREQLAQQLRDIQKELETARQIQLSILPSTVPKIASLDIAARYVPMTSVAGDFYDFIVVDEEHLGVLVADVSGHGMPAALIASMIKIAFSSQVSHAADPARVLLGLNEVLCGKFEHHFVTAAYVFIDIQNRTLKYAGAGHPPLLLWGAEGVRSIEENGLFLGKFSFATYTSTELPLTPGDRILLYTDGIPETTNPAGVEFGADGFKQFLENEHSTTSAAQFADRLLEELSRWSTRGSNDELDDDMTIVAIHMTDSEGLQQTAPDRIR</sequence>
<dbReference type="InterPro" id="IPR011006">
    <property type="entry name" value="CheY-like_superfamily"/>
</dbReference>
<dbReference type="SMART" id="SM00448">
    <property type="entry name" value="REC"/>
    <property type="match status" value="1"/>
</dbReference>
<gene>
    <name evidence="4" type="ORF">RBB77_01780</name>
</gene>
<dbReference type="RefSeq" id="WP_353064477.1">
    <property type="nucleotide sequence ID" value="NZ_CP132942.1"/>
</dbReference>
<dbReference type="InterPro" id="IPR001932">
    <property type="entry name" value="PPM-type_phosphatase-like_dom"/>
</dbReference>
<dbReference type="PROSITE" id="PS50110">
    <property type="entry name" value="RESPONSE_REGULATORY"/>
    <property type="match status" value="1"/>
</dbReference>
<dbReference type="InterPro" id="IPR036457">
    <property type="entry name" value="PPM-type-like_dom_sf"/>
</dbReference>
<organism evidence="4">
    <name type="scientific">Tunturiibacter psychrotolerans</name>
    <dbReference type="NCBI Taxonomy" id="3069686"/>
    <lineage>
        <taxon>Bacteria</taxon>
        <taxon>Pseudomonadati</taxon>
        <taxon>Acidobacteriota</taxon>
        <taxon>Terriglobia</taxon>
        <taxon>Terriglobales</taxon>
        <taxon>Acidobacteriaceae</taxon>
        <taxon>Tunturiibacter</taxon>
    </lineage>
</organism>
<dbReference type="InterPro" id="IPR052016">
    <property type="entry name" value="Bact_Sigma-Reg"/>
</dbReference>
<dbReference type="Pfam" id="PF00072">
    <property type="entry name" value="Response_reg"/>
    <property type="match status" value="1"/>
</dbReference>
<dbReference type="SUPFAM" id="SSF81606">
    <property type="entry name" value="PP2C-like"/>
    <property type="match status" value="1"/>
</dbReference>
<dbReference type="EMBL" id="CP132942">
    <property type="protein sequence ID" value="XCB33637.1"/>
    <property type="molecule type" value="Genomic_DNA"/>
</dbReference>
<keyword evidence="1" id="KW-0378">Hydrolase</keyword>
<evidence type="ECO:0000259" key="3">
    <source>
        <dbReference type="PROSITE" id="PS50110"/>
    </source>
</evidence>
<evidence type="ECO:0000256" key="1">
    <source>
        <dbReference type="ARBA" id="ARBA00022801"/>
    </source>
</evidence>
<evidence type="ECO:0000313" key="4">
    <source>
        <dbReference type="EMBL" id="XCB33637.1"/>
    </source>
</evidence>
<dbReference type="Gene3D" id="3.60.40.10">
    <property type="entry name" value="PPM-type phosphatase domain"/>
    <property type="match status" value="1"/>
</dbReference>
<reference evidence="4" key="2">
    <citation type="journal article" date="2024" name="Environ. Microbiol.">
        <title>Genome analysis and description of Tunturibacter gen. nov. expands the diversity of Terriglobia in tundra soils.</title>
        <authorList>
            <person name="Messyasz A."/>
            <person name="Mannisto M.K."/>
            <person name="Kerkhof L.J."/>
            <person name="Haggblom M.M."/>
        </authorList>
    </citation>
    <scope>NUCLEOTIDE SEQUENCE</scope>
    <source>
        <strain evidence="4">X5P6</strain>
    </source>
</reference>
<dbReference type="KEGG" id="tpsc:RBB77_01780"/>
<proteinExistence type="predicted"/>
<dbReference type="AlphaFoldDB" id="A0AAU7ZRT0"/>
<feature type="domain" description="Response regulatory" evidence="3">
    <location>
        <begin position="1"/>
        <end position="116"/>
    </location>
</feature>